<organism evidence="2 3">
    <name type="scientific">Streptomyces thermolilacinus SPC6</name>
    <dbReference type="NCBI Taxonomy" id="1306406"/>
    <lineage>
        <taxon>Bacteria</taxon>
        <taxon>Bacillati</taxon>
        <taxon>Actinomycetota</taxon>
        <taxon>Actinomycetes</taxon>
        <taxon>Kitasatosporales</taxon>
        <taxon>Streptomycetaceae</taxon>
        <taxon>Streptomyces</taxon>
    </lineage>
</organism>
<gene>
    <name evidence="2" type="ORF">J116_012740</name>
</gene>
<evidence type="ECO:0000256" key="1">
    <source>
        <dbReference type="SAM" id="MobiDB-lite"/>
    </source>
</evidence>
<feature type="compositionally biased region" description="Low complexity" evidence="1">
    <location>
        <begin position="26"/>
        <end position="40"/>
    </location>
</feature>
<comment type="caution">
    <text evidence="2">The sequence shown here is derived from an EMBL/GenBank/DDBJ whole genome shotgun (WGS) entry which is preliminary data.</text>
</comment>
<feature type="compositionally biased region" description="Low complexity" evidence="1">
    <location>
        <begin position="7"/>
        <end position="18"/>
    </location>
</feature>
<dbReference type="EMBL" id="ASHX02000001">
    <property type="protein sequence ID" value="OEJ95223.1"/>
    <property type="molecule type" value="Genomic_DNA"/>
</dbReference>
<evidence type="ECO:0000313" key="3">
    <source>
        <dbReference type="Proteomes" id="UP000095329"/>
    </source>
</evidence>
<accession>A0A1D3DSC1</accession>
<dbReference type="OrthoDB" id="3851768at2"/>
<protein>
    <submittedName>
        <fullName evidence="2">Uncharacterized protein</fullName>
    </submittedName>
</protein>
<dbReference type="STRING" id="1306406.J116_012740"/>
<dbReference type="eggNOG" id="ENOG5033TZ7">
    <property type="taxonomic scope" value="Bacteria"/>
</dbReference>
<keyword evidence="3" id="KW-1185">Reference proteome</keyword>
<evidence type="ECO:0000313" key="2">
    <source>
        <dbReference type="EMBL" id="OEJ95223.1"/>
    </source>
</evidence>
<dbReference type="RefSeq" id="WP_023587459.1">
    <property type="nucleotide sequence ID" value="NZ_ASHX02000001.1"/>
</dbReference>
<sequence>MTDKKTTATPDAPTAAPETPVPETPTPAASAPHAEGAAAGPVGGEGPAAPPAVPRGRRVGFAVARWAAAVLVCGALGTGTAYGIASLDRTDVPGLATESDGRWDYPRLTLPALPEGRQRPYTDGNRHHIHHADLRDLLLPAPLGATADKELGGGWVTESRYLSEYAEEHRPGLEQALADHGVRHIAARGWTMPDGTATRIYLLRLTSSDMAEEFLQAGIGHGLSPDTALNSAPETRLDESWEWDELTGPVTLHVYDEVPPLGAEHTRQAYIVSGDTLGLVVQSRKGVAQAVPFRQTVLLQSQLLG</sequence>
<dbReference type="Proteomes" id="UP000095329">
    <property type="component" value="Unassembled WGS sequence"/>
</dbReference>
<reference evidence="2 3" key="1">
    <citation type="journal article" date="2013" name="Genome Announc.">
        <title>Genome Sequence of Streptomyces violaceusniger Strain SPC6, a Halotolerant Streptomycete That Exhibits Rapid Growth and Development.</title>
        <authorList>
            <person name="Chen X."/>
            <person name="Zhang B."/>
            <person name="Zhang W."/>
            <person name="Wu X."/>
            <person name="Zhang M."/>
            <person name="Chen T."/>
            <person name="Liu G."/>
            <person name="Dyson P."/>
        </authorList>
    </citation>
    <scope>NUCLEOTIDE SEQUENCE [LARGE SCALE GENOMIC DNA]</scope>
    <source>
        <strain evidence="2 3">SPC6</strain>
    </source>
</reference>
<proteinExistence type="predicted"/>
<feature type="region of interest" description="Disordered" evidence="1">
    <location>
        <begin position="1"/>
        <end position="53"/>
    </location>
</feature>
<name>A0A1D3DSC1_9ACTN</name>
<dbReference type="AlphaFoldDB" id="A0A1D3DSC1"/>